<protein>
    <recommendedName>
        <fullName evidence="3">Impact N-terminal domain-containing protein</fullName>
    </recommendedName>
</protein>
<sequence length="1616" mass="173985">MPWHAGDLDATLAAGGIGIASTADTKPSSCTYPFDPSQNLSYKMSTSVPQVPPRPTRAQKETPAASAPLRTEMPLIPPRPAGRRIERSISPSRESFARSPLNEAPSQAHKSKSSLGSNGHGEGLNTEQSQRPPSVVLPSLGQEGNEYAEVFAVPEKPDASNTQTRNVANDLQLHAPKPSLPASSAKQRVSTVTRTDSNQAASFGIGKVAADDKDPAGHSLKAKSSIVSQNDSETNGTQRPPSSLDNEQGIPEIGQRVPMYPNAGDVQAPSPSPFPQPHAPGIGFHNDGSKPRNHSRKLSGNPEVPLEAYGRHGHQILPHHHDRFEKAYYEKHPELFKKELGQYGEGRPEWAMSSEDLNRIVRDTASRGTGLGNSPAFVGTPTEQVGIQATEEYASRSRISSPKISPTGLNVAHSNSSQTHVDSSLGKEIHPDESSLGRSQHAPSDLTLGSENESDDVIHVDLARTSSRVYGHSNLGSVEDFGPASGNGYEEAEPHYSAPILASDELAKDPFGYETQPAVSPMHERKQMYHEEGGFYQHKSSSQTSLTNSRPTSIHGNVPGLHVHSSSTKLEDLEEYEPLFPEDDKNKDKPLTAADKLKRPELKNRKFPSQDIWEDTPHSLQYTAIVSSPQLPDEDAPEKEKTKEAPTDETPERAFARRQEELAEKESQDRESFLHKEKKPWGNRSHVISETRPELKQRFPSRDIWEDTPDSLQLQTTVGGPQTESEAPSVPEERPTTGAVVYHQEKAAAGLELGSEEGRATTGVAALMKPSIPARPKTKLSESSPVDKQPPSIPERPRKFSDSNPPVPTKTKPVIPARPSRSSTRESSEHAPLTKVTSNSSTKSIGSDQGAVAKSKPPVPSRPVGGKIAALKGGFMSDLNKRLQLGPQAPKKEEVVPEEAVVEKEKVPLADARKGRARGPARRAPAKSPAPATAIASASGSAQQTAPVLGFSIPSTLWEIDPKENTLQVGTEKEHVEPVAPIKAASLETPKPATNTAEKAAAVEVPEIAEKATEVQTESAPEKDDCPAAAKTVSAPEVIEDEDMTGSTATLKAKEEEHVETRLNLYLPSSPSNSTANSKPQRQTATMASVKDVQDLLHLFTTGRNKIPMMAAMGRVKALQAAGLGTIADIVSSNLADITTAISDEKAAKSLLAACKSAVKNPDSVGLRTKRSATDTLDSSTKRVKSQFSLQEVPKSPREFEKSLALPVPEADEEAIERCRVYTNRAPLVLAFAVQLLGFTMPEQPLSARLSLAQAVVSGNSRGKAVSLGLKREEEGQGWGSGQPGVRVLGREVKVLKRSGYVRQEDEGEGEGEVKEEEEVGESKISSGDTDAGGENETTSASTIKNEPDLQPSNSGWTVSSPITSKKSTFIARSIPVTSTQAATQSLTTLLSNPSVSSASHNISAYRIITSNGSILESCSDDGETCGGNHLLSILNSSNLTNVLLVVSRWYGGIMLGTDRWRIMTDVSRDALSQRLRVSGVLGKDALWGLDLEGMGKSTGGELPVHRPEGARSYLLKSFLTPPDDVSEQGKQKKKKKTASQVQEENERNLGMLLGALDMLFRSWSPYIGKEELDRRAWGWYVAVRPDVQDGVAGWGGKGVVRLGDILGLRRKGGVF</sequence>
<feature type="compositionally biased region" description="Low complexity" evidence="2">
    <location>
        <begin position="926"/>
        <end position="945"/>
    </location>
</feature>
<reference evidence="4" key="1">
    <citation type="submission" date="2021-07" db="EMBL/GenBank/DDBJ databases">
        <authorList>
            <person name="Durling M."/>
        </authorList>
    </citation>
    <scope>NUCLEOTIDE SEQUENCE</scope>
</reference>
<evidence type="ECO:0000259" key="3">
    <source>
        <dbReference type="Pfam" id="PF01205"/>
    </source>
</evidence>
<organism evidence="4 5">
    <name type="scientific">Hymenoscyphus albidus</name>
    <dbReference type="NCBI Taxonomy" id="595503"/>
    <lineage>
        <taxon>Eukaryota</taxon>
        <taxon>Fungi</taxon>
        <taxon>Dikarya</taxon>
        <taxon>Ascomycota</taxon>
        <taxon>Pezizomycotina</taxon>
        <taxon>Leotiomycetes</taxon>
        <taxon>Helotiales</taxon>
        <taxon>Helotiaceae</taxon>
        <taxon>Hymenoscyphus</taxon>
    </lineage>
</organism>
<feature type="region of interest" description="Disordered" evidence="2">
    <location>
        <begin position="1066"/>
        <end position="1085"/>
    </location>
</feature>
<feature type="region of interest" description="Disordered" evidence="2">
    <location>
        <begin position="1522"/>
        <end position="1544"/>
    </location>
</feature>
<evidence type="ECO:0000313" key="4">
    <source>
        <dbReference type="EMBL" id="CAG8983664.1"/>
    </source>
</evidence>
<dbReference type="InterPro" id="IPR001498">
    <property type="entry name" value="Impact_N"/>
</dbReference>
<feature type="compositionally biased region" description="Polar residues" evidence="2">
    <location>
        <begin position="1336"/>
        <end position="1361"/>
    </location>
</feature>
<dbReference type="Proteomes" id="UP000701801">
    <property type="component" value="Unassembled WGS sequence"/>
</dbReference>
<dbReference type="GO" id="GO:0005737">
    <property type="term" value="C:cytoplasm"/>
    <property type="evidence" value="ECO:0007669"/>
    <property type="project" value="TreeGrafter"/>
</dbReference>
<dbReference type="EMBL" id="CAJVRM010000733">
    <property type="protein sequence ID" value="CAG8983664.1"/>
    <property type="molecule type" value="Genomic_DNA"/>
</dbReference>
<feature type="compositionally biased region" description="Polar residues" evidence="2">
    <location>
        <begin position="225"/>
        <end position="246"/>
    </location>
</feature>
<feature type="compositionally biased region" description="Polar residues" evidence="2">
    <location>
        <begin position="159"/>
        <end position="169"/>
    </location>
</feature>
<proteinExistence type="inferred from homology"/>
<dbReference type="InterPro" id="IPR020569">
    <property type="entry name" value="UPF0029_Impact_CS"/>
</dbReference>
<feature type="compositionally biased region" description="Basic and acidic residues" evidence="2">
    <location>
        <begin position="425"/>
        <end position="435"/>
    </location>
</feature>
<gene>
    <name evidence="4" type="ORF">HYALB_00004095</name>
</gene>
<feature type="compositionally biased region" description="Polar residues" evidence="2">
    <location>
        <begin position="436"/>
        <end position="451"/>
    </location>
</feature>
<feature type="region of interest" description="Disordered" evidence="2">
    <location>
        <begin position="1302"/>
        <end position="1361"/>
    </location>
</feature>
<feature type="compositionally biased region" description="Basic and acidic residues" evidence="2">
    <location>
        <begin position="687"/>
        <end position="705"/>
    </location>
</feature>
<feature type="compositionally biased region" description="Basic and acidic residues" evidence="2">
    <location>
        <begin position="638"/>
        <end position="675"/>
    </location>
</feature>
<feature type="compositionally biased region" description="Polar residues" evidence="2">
    <location>
        <begin position="26"/>
        <end position="49"/>
    </location>
</feature>
<dbReference type="InterPro" id="IPR036956">
    <property type="entry name" value="Impact_N_sf"/>
</dbReference>
<dbReference type="Pfam" id="PF01205">
    <property type="entry name" value="Impact_N"/>
    <property type="match status" value="1"/>
</dbReference>
<dbReference type="SUPFAM" id="SSF54211">
    <property type="entry name" value="Ribosomal protein S5 domain 2-like"/>
    <property type="match status" value="1"/>
</dbReference>
<feature type="compositionally biased region" description="Basic and acidic residues" evidence="2">
    <location>
        <begin position="522"/>
        <end position="533"/>
    </location>
</feature>
<feature type="compositionally biased region" description="Polar residues" evidence="2">
    <location>
        <begin position="618"/>
        <end position="630"/>
    </location>
</feature>
<feature type="compositionally biased region" description="Polar residues" evidence="2">
    <location>
        <begin position="835"/>
        <end position="847"/>
    </location>
</feature>
<dbReference type="PROSITE" id="PS00910">
    <property type="entry name" value="UPF0029"/>
    <property type="match status" value="1"/>
</dbReference>
<feature type="region of interest" description="Disordered" evidence="2">
    <location>
        <begin position="500"/>
        <end position="868"/>
    </location>
</feature>
<dbReference type="Gene3D" id="3.30.230.30">
    <property type="entry name" value="Impact, N-terminal domain"/>
    <property type="match status" value="1"/>
</dbReference>
<dbReference type="InterPro" id="IPR020568">
    <property type="entry name" value="Ribosomal_Su5_D2-typ_SF"/>
</dbReference>
<feature type="compositionally biased region" description="Polar residues" evidence="2">
    <location>
        <begin position="710"/>
        <end position="726"/>
    </location>
</feature>
<dbReference type="Pfam" id="PF11489">
    <property type="entry name" value="Aim21"/>
    <property type="match status" value="1"/>
</dbReference>
<accession>A0A9N9M3X1</accession>
<dbReference type="InterPro" id="IPR021582">
    <property type="entry name" value="Aim21"/>
</dbReference>
<dbReference type="GO" id="GO:0140469">
    <property type="term" value="P:GCN2-mediated signaling"/>
    <property type="evidence" value="ECO:0007669"/>
    <property type="project" value="TreeGrafter"/>
</dbReference>
<feature type="compositionally biased region" description="Polar residues" evidence="2">
    <location>
        <begin position="538"/>
        <end position="555"/>
    </location>
</feature>
<evidence type="ECO:0000256" key="1">
    <source>
        <dbReference type="ARBA" id="ARBA00007665"/>
    </source>
</evidence>
<feature type="domain" description="Impact N-terminal" evidence="3">
    <location>
        <begin position="1366"/>
        <end position="1472"/>
    </location>
</feature>
<comment type="similarity">
    <text evidence="1">Belongs to the IMPACT family.</text>
</comment>
<feature type="region of interest" description="Disordered" evidence="2">
    <location>
        <begin position="882"/>
        <end position="945"/>
    </location>
</feature>
<dbReference type="OrthoDB" id="5386574at2759"/>
<evidence type="ECO:0000313" key="5">
    <source>
        <dbReference type="Proteomes" id="UP000701801"/>
    </source>
</evidence>
<dbReference type="PANTHER" id="PTHR16301">
    <property type="entry name" value="IMPACT-RELATED"/>
    <property type="match status" value="1"/>
</dbReference>
<feature type="compositionally biased region" description="Polar residues" evidence="2">
    <location>
        <begin position="1075"/>
        <end position="1085"/>
    </location>
</feature>
<name>A0A9N9M3X1_9HELO</name>
<feature type="compositionally biased region" description="Acidic residues" evidence="2">
    <location>
        <begin position="572"/>
        <end position="581"/>
    </location>
</feature>
<feature type="compositionally biased region" description="Basic and acidic residues" evidence="2">
    <location>
        <begin position="890"/>
        <end position="914"/>
    </location>
</feature>
<comment type="caution">
    <text evidence="4">The sequence shown here is derived from an EMBL/GenBank/DDBJ whole genome shotgun (WGS) entry which is preliminary data.</text>
</comment>
<dbReference type="PANTHER" id="PTHR16301:SF4">
    <property type="entry name" value="IMPACT N-TERMINAL DOMAIN-CONTAINING PROTEIN"/>
    <property type="match status" value="1"/>
</dbReference>
<feature type="compositionally biased region" description="Low complexity" evidence="2">
    <location>
        <begin position="396"/>
        <end position="406"/>
    </location>
</feature>
<feature type="compositionally biased region" description="Acidic residues" evidence="2">
    <location>
        <begin position="1306"/>
        <end position="1320"/>
    </location>
</feature>
<feature type="compositionally biased region" description="Basic residues" evidence="2">
    <location>
        <begin position="915"/>
        <end position="925"/>
    </location>
</feature>
<feature type="compositionally biased region" description="Polar residues" evidence="2">
    <location>
        <begin position="412"/>
        <end position="422"/>
    </location>
</feature>
<feature type="compositionally biased region" description="Polar residues" evidence="2">
    <location>
        <begin position="181"/>
        <end position="201"/>
    </location>
</feature>
<keyword evidence="5" id="KW-1185">Reference proteome</keyword>
<feature type="region of interest" description="Disordered" evidence="2">
    <location>
        <begin position="22"/>
        <end position="306"/>
    </location>
</feature>
<dbReference type="InterPro" id="IPR023582">
    <property type="entry name" value="Impact"/>
</dbReference>
<evidence type="ECO:0000256" key="2">
    <source>
        <dbReference type="SAM" id="MobiDB-lite"/>
    </source>
</evidence>
<feature type="compositionally biased region" description="Basic and acidic residues" evidence="2">
    <location>
        <begin position="582"/>
        <end position="604"/>
    </location>
</feature>
<feature type="region of interest" description="Disordered" evidence="2">
    <location>
        <begin position="969"/>
        <end position="1001"/>
    </location>
</feature>
<dbReference type="GO" id="GO:0006446">
    <property type="term" value="P:regulation of translational initiation"/>
    <property type="evidence" value="ECO:0007669"/>
    <property type="project" value="TreeGrafter"/>
</dbReference>
<feature type="region of interest" description="Disordered" evidence="2">
    <location>
        <begin position="392"/>
        <end position="453"/>
    </location>
</feature>